<organism evidence="6 7">
    <name type="scientific">Streptomyces aureus</name>
    <dbReference type="NCBI Taxonomy" id="193461"/>
    <lineage>
        <taxon>Bacteria</taxon>
        <taxon>Bacillati</taxon>
        <taxon>Actinomycetota</taxon>
        <taxon>Actinomycetes</taxon>
        <taxon>Kitasatosporales</taxon>
        <taxon>Streptomycetaceae</taxon>
        <taxon>Streptomyces</taxon>
    </lineage>
</organism>
<dbReference type="GO" id="GO:0005524">
    <property type="term" value="F:ATP binding"/>
    <property type="evidence" value="ECO:0007669"/>
    <property type="project" value="UniProtKB-KW"/>
</dbReference>
<keyword evidence="1" id="KW-0813">Transport</keyword>
<name>A0ABV4T042_9ACTN</name>
<feature type="domain" description="ABC transporter" evidence="5">
    <location>
        <begin position="1"/>
        <end position="222"/>
    </location>
</feature>
<reference evidence="6 7" key="1">
    <citation type="submission" date="2024-08" db="EMBL/GenBank/DDBJ databases">
        <title>Genome sequence of Streptomyces aureus CACIA-1.46HGO.</title>
        <authorList>
            <person name="Evangelista-Martinez Z."/>
        </authorList>
    </citation>
    <scope>NUCLEOTIDE SEQUENCE [LARGE SCALE GENOMIC DNA]</scope>
    <source>
        <strain evidence="6 7">CACIA-1.46HGO</strain>
    </source>
</reference>
<dbReference type="InterPro" id="IPR003593">
    <property type="entry name" value="AAA+_ATPase"/>
</dbReference>
<dbReference type="InterPro" id="IPR027417">
    <property type="entry name" value="P-loop_NTPase"/>
</dbReference>
<evidence type="ECO:0000259" key="5">
    <source>
        <dbReference type="PROSITE" id="PS50893"/>
    </source>
</evidence>
<keyword evidence="4 6" id="KW-0067">ATP-binding</keyword>
<sequence length="483" mass="52112">MVSEVDLSIPAGAVHSLVGANGAGKSTLLGMMSGRTPTTHGRILINGHELRSGRPADARRAGLTAVYQELTVLPAMSALDNVFLGQEQLSKGLLDRASMRRRFAELRDDLELDIDPDDRGGDLSVATAQMLEIMRAVQADAQIILFDEPTAALSQRERDHFLELVRRLRARGITMVLVTHNLNEVLRVSDDITVMTAGRKTAEGSASTWSHARLVEAMTGEAPAERAARRGKNFGPALLDVEGVTLPGAVHDVSFSVRAGEVVGLAGLVGSGRTSLLRSLAGAEPRSSGTIRLRGKPQCWPQTVRSAMASGMGLVPEDRKTQGLHLSMSLPDNVTMTRLKELTRFGSIDRSRQLRITEEHLHRLALSREVGSYPVGWLSGGNQQKVSVAKWLHEDPDVLMFDEPTRGIDVGAKADLLDAIRDTADRGKAVIMTSSELDEVLQISDRVVVMSEGAAVAEVDLHAESPTVNDILNLAFRVEDAAA</sequence>
<protein>
    <submittedName>
        <fullName evidence="6">Sugar ABC transporter ATP-binding protein</fullName>
    </submittedName>
</protein>
<evidence type="ECO:0000313" key="7">
    <source>
        <dbReference type="Proteomes" id="UP001571476"/>
    </source>
</evidence>
<dbReference type="EMBL" id="JBGOSP010000058">
    <property type="protein sequence ID" value="MFA3843377.1"/>
    <property type="molecule type" value="Genomic_DNA"/>
</dbReference>
<proteinExistence type="predicted"/>
<feature type="domain" description="ABC transporter" evidence="5">
    <location>
        <begin position="229"/>
        <end position="477"/>
    </location>
</feature>
<dbReference type="Proteomes" id="UP001571476">
    <property type="component" value="Unassembled WGS sequence"/>
</dbReference>
<dbReference type="CDD" id="cd03216">
    <property type="entry name" value="ABC_Carb_Monos_I"/>
    <property type="match status" value="1"/>
</dbReference>
<dbReference type="PANTHER" id="PTHR43790:SF9">
    <property type="entry name" value="GALACTOFURANOSE TRANSPORTER ATP-BINDING PROTEIN YTFR"/>
    <property type="match status" value="1"/>
</dbReference>
<evidence type="ECO:0000313" key="6">
    <source>
        <dbReference type="EMBL" id="MFA3843377.1"/>
    </source>
</evidence>
<comment type="caution">
    <text evidence="6">The sequence shown here is derived from an EMBL/GenBank/DDBJ whole genome shotgun (WGS) entry which is preliminary data.</text>
</comment>
<accession>A0ABV4T042</accession>
<evidence type="ECO:0000256" key="2">
    <source>
        <dbReference type="ARBA" id="ARBA00022737"/>
    </source>
</evidence>
<dbReference type="SMART" id="SM00382">
    <property type="entry name" value="AAA"/>
    <property type="match status" value="2"/>
</dbReference>
<dbReference type="RefSeq" id="WP_372567199.1">
    <property type="nucleotide sequence ID" value="NZ_JBGOSP010000058.1"/>
</dbReference>
<dbReference type="SUPFAM" id="SSF52540">
    <property type="entry name" value="P-loop containing nucleoside triphosphate hydrolases"/>
    <property type="match status" value="2"/>
</dbReference>
<evidence type="ECO:0000256" key="4">
    <source>
        <dbReference type="ARBA" id="ARBA00022840"/>
    </source>
</evidence>
<keyword evidence="2" id="KW-0677">Repeat</keyword>
<dbReference type="Gene3D" id="3.40.50.300">
    <property type="entry name" value="P-loop containing nucleotide triphosphate hydrolases"/>
    <property type="match status" value="2"/>
</dbReference>
<dbReference type="CDD" id="cd03215">
    <property type="entry name" value="ABC_Carb_Monos_II"/>
    <property type="match status" value="1"/>
</dbReference>
<dbReference type="PROSITE" id="PS50893">
    <property type="entry name" value="ABC_TRANSPORTER_2"/>
    <property type="match status" value="2"/>
</dbReference>
<dbReference type="PROSITE" id="PS00211">
    <property type="entry name" value="ABC_TRANSPORTER_1"/>
    <property type="match status" value="1"/>
</dbReference>
<dbReference type="InterPro" id="IPR017871">
    <property type="entry name" value="ABC_transporter-like_CS"/>
</dbReference>
<dbReference type="PANTHER" id="PTHR43790">
    <property type="entry name" value="CARBOHYDRATE TRANSPORT ATP-BINDING PROTEIN MG119-RELATED"/>
    <property type="match status" value="1"/>
</dbReference>
<dbReference type="InterPro" id="IPR003439">
    <property type="entry name" value="ABC_transporter-like_ATP-bd"/>
</dbReference>
<gene>
    <name evidence="6" type="ORF">ACEG43_45940</name>
</gene>
<dbReference type="Pfam" id="PF00005">
    <property type="entry name" value="ABC_tran"/>
    <property type="match status" value="2"/>
</dbReference>
<dbReference type="InterPro" id="IPR050107">
    <property type="entry name" value="ABC_carbohydrate_import_ATPase"/>
</dbReference>
<evidence type="ECO:0000256" key="3">
    <source>
        <dbReference type="ARBA" id="ARBA00022741"/>
    </source>
</evidence>
<evidence type="ECO:0000256" key="1">
    <source>
        <dbReference type="ARBA" id="ARBA00022448"/>
    </source>
</evidence>
<keyword evidence="7" id="KW-1185">Reference proteome</keyword>
<keyword evidence="3" id="KW-0547">Nucleotide-binding</keyword>